<comment type="cofactor">
    <cofactor evidence="1">
        <name>FAD</name>
        <dbReference type="ChEBI" id="CHEBI:57692"/>
    </cofactor>
</comment>
<dbReference type="RefSeq" id="WP_219537323.1">
    <property type="nucleotide sequence ID" value="NZ_JAHKRM010000036.1"/>
</dbReference>
<evidence type="ECO:0000256" key="5">
    <source>
        <dbReference type="ARBA" id="ARBA00023002"/>
    </source>
</evidence>
<keyword evidence="4" id="KW-0274">FAD</keyword>
<dbReference type="InterPro" id="IPR006094">
    <property type="entry name" value="Oxid_FAD_bind_N"/>
</dbReference>
<dbReference type="Pfam" id="PF01565">
    <property type="entry name" value="FAD_binding_4"/>
    <property type="match status" value="1"/>
</dbReference>
<dbReference type="PANTHER" id="PTHR42973:SF39">
    <property type="entry name" value="FAD-BINDING PCMH-TYPE DOMAIN-CONTAINING PROTEIN"/>
    <property type="match status" value="1"/>
</dbReference>
<evidence type="ECO:0000313" key="8">
    <source>
        <dbReference type="Proteomes" id="UP001597097"/>
    </source>
</evidence>
<dbReference type="InterPro" id="IPR006093">
    <property type="entry name" value="Oxy_OxRdtase_FAD_BS"/>
</dbReference>
<keyword evidence="8" id="KW-1185">Reference proteome</keyword>
<keyword evidence="5" id="KW-0560">Oxidoreductase</keyword>
<protein>
    <submittedName>
        <fullName evidence="7">FAD-binding oxidoreductase</fullName>
    </submittedName>
</protein>
<evidence type="ECO:0000259" key="6">
    <source>
        <dbReference type="PROSITE" id="PS51387"/>
    </source>
</evidence>
<keyword evidence="3" id="KW-0285">Flavoprotein</keyword>
<feature type="domain" description="FAD-binding PCMH-type" evidence="6">
    <location>
        <begin position="32"/>
        <end position="204"/>
    </location>
</feature>
<name>A0ABW4GGR3_9ACTN</name>
<organism evidence="7 8">
    <name type="scientific">Nonomuraea guangzhouensis</name>
    <dbReference type="NCBI Taxonomy" id="1291555"/>
    <lineage>
        <taxon>Bacteria</taxon>
        <taxon>Bacillati</taxon>
        <taxon>Actinomycetota</taxon>
        <taxon>Actinomycetes</taxon>
        <taxon>Streptosporangiales</taxon>
        <taxon>Streptosporangiaceae</taxon>
        <taxon>Nonomuraea</taxon>
    </lineage>
</organism>
<accession>A0ABW4GGR3</accession>
<dbReference type="PROSITE" id="PS51387">
    <property type="entry name" value="FAD_PCMH"/>
    <property type="match status" value="1"/>
</dbReference>
<dbReference type="EMBL" id="JBHUCM010000030">
    <property type="protein sequence ID" value="MFD1541770.1"/>
    <property type="molecule type" value="Genomic_DNA"/>
</dbReference>
<dbReference type="InterPro" id="IPR050416">
    <property type="entry name" value="FAD-linked_Oxidoreductase"/>
</dbReference>
<dbReference type="PROSITE" id="PS00862">
    <property type="entry name" value="OX2_COVAL_FAD"/>
    <property type="match status" value="1"/>
</dbReference>
<evidence type="ECO:0000256" key="2">
    <source>
        <dbReference type="ARBA" id="ARBA00005466"/>
    </source>
</evidence>
<dbReference type="Proteomes" id="UP001597097">
    <property type="component" value="Unassembled WGS sequence"/>
</dbReference>
<dbReference type="InterPro" id="IPR012951">
    <property type="entry name" value="BBE"/>
</dbReference>
<comment type="similarity">
    <text evidence="2">Belongs to the oxygen-dependent FAD-linked oxidoreductase family.</text>
</comment>
<proteinExistence type="inferred from homology"/>
<evidence type="ECO:0000313" key="7">
    <source>
        <dbReference type="EMBL" id="MFD1541770.1"/>
    </source>
</evidence>
<evidence type="ECO:0000256" key="1">
    <source>
        <dbReference type="ARBA" id="ARBA00001974"/>
    </source>
</evidence>
<gene>
    <name evidence="7" type="ORF">ACFSJ0_32290</name>
</gene>
<reference evidence="8" key="1">
    <citation type="journal article" date="2019" name="Int. J. Syst. Evol. Microbiol.">
        <title>The Global Catalogue of Microorganisms (GCM) 10K type strain sequencing project: providing services to taxonomists for standard genome sequencing and annotation.</title>
        <authorList>
            <consortium name="The Broad Institute Genomics Platform"/>
            <consortium name="The Broad Institute Genome Sequencing Center for Infectious Disease"/>
            <person name="Wu L."/>
            <person name="Ma J."/>
        </authorList>
    </citation>
    <scope>NUCLEOTIDE SEQUENCE [LARGE SCALE GENOMIC DNA]</scope>
    <source>
        <strain evidence="8">CGMCC 1.15399</strain>
    </source>
</reference>
<comment type="caution">
    <text evidence="7">The sequence shown here is derived from an EMBL/GenBank/DDBJ whole genome shotgun (WGS) entry which is preliminary data.</text>
</comment>
<dbReference type="InterPro" id="IPR016166">
    <property type="entry name" value="FAD-bd_PCMH"/>
</dbReference>
<dbReference type="PANTHER" id="PTHR42973">
    <property type="entry name" value="BINDING OXIDOREDUCTASE, PUTATIVE (AFU_ORTHOLOGUE AFUA_1G17690)-RELATED"/>
    <property type="match status" value="1"/>
</dbReference>
<dbReference type="Pfam" id="PF08031">
    <property type="entry name" value="BBE"/>
    <property type="match status" value="1"/>
</dbReference>
<evidence type="ECO:0000256" key="4">
    <source>
        <dbReference type="ARBA" id="ARBA00022827"/>
    </source>
</evidence>
<sequence>MSSALESLRRDFGGDIIEPGGAEYETASRSILASGSPAYILRPKNVADVRTGVRFAAGTGLPLSVRGGGHSFAGFGTNDGGVVIDLSGLANVEILDKERHLVRIGGGATWGQVAAALAPHSLAISSGDTRSVGVGGLTLTGGIGWKVRKYGLALDSVVAAELVTADAEVVRASARENPELFWAIRGGGGNFGIVTAFEFAAHPTTDVFYGKIAFPAAEAATVLQGWADYLRTAPEELTSIASFANPFAGGPEAPVEIQIAFDGDDSELAAEAIGPIRRLGTVIDDDVALKPYADTLVDGATPPPGIQLVTRSAFVDKESVSEALRILTEAGASAGSPFIAVRSVGGAVSRVPDDATAYAHRRAELMFVTTVAGPAPVVEAARPALEAIWGRLAPHVNGAYANFLAAATEEDVAAIYPTETYERLAAVKRQYDPGNLFAGNHNVRPQ</sequence>
<evidence type="ECO:0000256" key="3">
    <source>
        <dbReference type="ARBA" id="ARBA00022630"/>
    </source>
</evidence>